<name>A0A0F6WFP2_9MICC</name>
<proteinExistence type="predicted"/>
<accession>A0A0F6WFP2</accession>
<protein>
    <submittedName>
        <fullName evidence="2">Uncharacterized protein</fullName>
    </submittedName>
</protein>
<gene>
    <name evidence="2" type="ORF">pJD12_390</name>
</gene>
<organism evidence="2">
    <name type="scientific">Micrococcus sp. MG-2010-D12</name>
    <dbReference type="NCBI Taxonomy" id="936902"/>
    <lineage>
        <taxon>Bacteria</taxon>
        <taxon>Bacillati</taxon>
        <taxon>Actinomycetota</taxon>
        <taxon>Actinomycetes</taxon>
        <taxon>Micrococcales</taxon>
        <taxon>Micrococcaceae</taxon>
        <taxon>Micrococcus</taxon>
    </lineage>
</organism>
<evidence type="ECO:0000313" key="2">
    <source>
        <dbReference type="EMBL" id="AKF15815.1"/>
    </source>
</evidence>
<feature type="compositionally biased region" description="Low complexity" evidence="1">
    <location>
        <begin position="115"/>
        <end position="132"/>
    </location>
</feature>
<sequence length="184" mass="19037">MPRTFSARDRRALTGLLTAGLKHAQLDDLTAAHPVPGDPGHDSGKAGRVGLIVATWLASGDHTGLTRALELLETAKLPPARHADLARLQRKAGLDSTPQPTPEAEPEGTLAADGATESPLPAAPAEEAAPAASPRHVPLVLLQDLAEDHPAVQALLAAGLEVGHLEHTSTIPADALLLHPAHEI</sequence>
<reference evidence="2" key="1">
    <citation type="journal article" date="2015" name="Genome Announc.">
        <title>Complete Genome Sequence of the Linear Plasmid pJD12 Hosted by Micrococcus sp. D12, Isolated from a High-Altitude Volcanic Lake in Argentina.</title>
        <authorList>
            <person name="Dib J.R."/>
            <person name="Angelov A."/>
            <person name="Liebl W."/>
            <person name="Dobber J."/>
            <person name="Voget S."/>
            <person name="Schuldes J."/>
            <person name="Gorriti M."/>
            <person name="Farias M.E."/>
            <person name="Meinhardt F."/>
            <person name="Daniel R."/>
        </authorList>
    </citation>
    <scope>NUCLEOTIDE SEQUENCE</scope>
    <source>
        <strain evidence="2">MG-2010-D12</strain>
        <plasmid evidence="2">pJD12</plasmid>
    </source>
</reference>
<dbReference type="AlphaFoldDB" id="A0A0F6WFP2"/>
<keyword evidence="2" id="KW-0614">Plasmid</keyword>
<dbReference type="RefSeq" id="WP_087114229.1">
    <property type="nucleotide sequence ID" value="NZ_KR152226.1"/>
</dbReference>
<feature type="region of interest" description="Disordered" evidence="1">
    <location>
        <begin position="92"/>
        <end position="132"/>
    </location>
</feature>
<evidence type="ECO:0000256" key="1">
    <source>
        <dbReference type="SAM" id="MobiDB-lite"/>
    </source>
</evidence>
<dbReference type="EMBL" id="KR152226">
    <property type="protein sequence ID" value="AKF15815.1"/>
    <property type="molecule type" value="Genomic_DNA"/>
</dbReference>
<geneLocation type="plasmid" evidence="2">
    <name>pJD12</name>
</geneLocation>